<dbReference type="PROSITE" id="PS51257">
    <property type="entry name" value="PROKAR_LIPOPROTEIN"/>
    <property type="match status" value="1"/>
</dbReference>
<evidence type="ECO:0000256" key="3">
    <source>
        <dbReference type="ARBA" id="ARBA00022723"/>
    </source>
</evidence>
<dbReference type="Proteomes" id="UP000286931">
    <property type="component" value="Unassembled WGS sequence"/>
</dbReference>
<dbReference type="GO" id="GO:0007155">
    <property type="term" value="P:cell adhesion"/>
    <property type="evidence" value="ECO:0007669"/>
    <property type="project" value="InterPro"/>
</dbReference>
<gene>
    <name evidence="7" type="ORF">EHYA_05396</name>
</gene>
<dbReference type="PANTHER" id="PTHR42953:SF1">
    <property type="entry name" value="METAL-BINDING PROTEIN HI_0362-RELATED"/>
    <property type="match status" value="1"/>
</dbReference>
<dbReference type="OrthoDB" id="9810636at2"/>
<keyword evidence="4 6" id="KW-0732">Signal</keyword>
<dbReference type="PRINTS" id="PR00691">
    <property type="entry name" value="ADHESINB"/>
</dbReference>
<dbReference type="SUPFAM" id="SSF53807">
    <property type="entry name" value="Helical backbone' metal receptor"/>
    <property type="match status" value="1"/>
</dbReference>
<keyword evidence="2 5" id="KW-0813">Transport</keyword>
<comment type="subcellular location">
    <subcellularLocation>
        <location evidence="1">Cell envelope</location>
    </subcellularLocation>
</comment>
<dbReference type="InterPro" id="IPR006128">
    <property type="entry name" value="Lipoprotein_PsaA-like"/>
</dbReference>
<evidence type="ECO:0000256" key="6">
    <source>
        <dbReference type="SAM" id="SignalP"/>
    </source>
</evidence>
<dbReference type="InterPro" id="IPR006127">
    <property type="entry name" value="ZnuA-like"/>
</dbReference>
<evidence type="ECO:0000256" key="5">
    <source>
        <dbReference type="RuleBase" id="RU003512"/>
    </source>
</evidence>
<dbReference type="AlphaFoldDB" id="A0A401YSV6"/>
<organism evidence="7 8">
    <name type="scientific">Embleya hyalina</name>
    <dbReference type="NCBI Taxonomy" id="516124"/>
    <lineage>
        <taxon>Bacteria</taxon>
        <taxon>Bacillati</taxon>
        <taxon>Actinomycetota</taxon>
        <taxon>Actinomycetes</taxon>
        <taxon>Kitasatosporales</taxon>
        <taxon>Streptomycetaceae</taxon>
        <taxon>Embleya</taxon>
    </lineage>
</organism>
<dbReference type="Gene3D" id="3.40.50.1980">
    <property type="entry name" value="Nitrogenase molybdenum iron protein domain"/>
    <property type="match status" value="2"/>
</dbReference>
<name>A0A401YSV6_9ACTN</name>
<sequence length="314" mass="33470">MRGTSATRAGAATALAITVFTLLACLTGCADRDNARPSVVVTTNILGDITRRIVGDQADVLVLMKADADPHSFGISASQAARIERADLVVYNGLGLEENVLRHVRAAADSGVATIAVAEAVDPIPYATDESAGALDPHFWTDPHRVSKAARLIAERVVDKVEGVDRTAVRANVAGYGKEIDDLAVWMKERFAQIPEHKRNLVTNHHVFGYLAQRFGFRVIGAIIPSGTTLAAPSAKDLKSLATAIREADVGAIFADSSQPERLANVLREESGLRVAVVALFSESLTEKGKGAATYLEMMRTNTDAIADALRGRT</sequence>
<comment type="caution">
    <text evidence="7">The sequence shown here is derived from an EMBL/GenBank/DDBJ whole genome shotgun (WGS) entry which is preliminary data.</text>
</comment>
<dbReference type="InterPro" id="IPR006129">
    <property type="entry name" value="AdhesinB"/>
</dbReference>
<dbReference type="RefSeq" id="WP_126639669.1">
    <property type="nucleotide sequence ID" value="NZ_BIFH01000025.1"/>
</dbReference>
<dbReference type="NCBIfam" id="NF040870">
    <property type="entry name" value="AztC"/>
    <property type="match status" value="1"/>
</dbReference>
<proteinExistence type="inferred from homology"/>
<dbReference type="GO" id="GO:0030313">
    <property type="term" value="C:cell envelope"/>
    <property type="evidence" value="ECO:0007669"/>
    <property type="project" value="UniProtKB-SubCell"/>
</dbReference>
<feature type="signal peptide" evidence="6">
    <location>
        <begin position="1"/>
        <end position="24"/>
    </location>
</feature>
<dbReference type="EMBL" id="BIFH01000025">
    <property type="protein sequence ID" value="GCD97700.1"/>
    <property type="molecule type" value="Genomic_DNA"/>
</dbReference>
<keyword evidence="3" id="KW-0479">Metal-binding</keyword>
<dbReference type="PANTHER" id="PTHR42953">
    <property type="entry name" value="HIGH-AFFINITY ZINC UPTAKE SYSTEM PROTEIN ZNUA-RELATED"/>
    <property type="match status" value="1"/>
</dbReference>
<evidence type="ECO:0000256" key="2">
    <source>
        <dbReference type="ARBA" id="ARBA00022448"/>
    </source>
</evidence>
<evidence type="ECO:0000256" key="1">
    <source>
        <dbReference type="ARBA" id="ARBA00004196"/>
    </source>
</evidence>
<accession>A0A401YSV6</accession>
<dbReference type="Pfam" id="PF01297">
    <property type="entry name" value="ZnuA"/>
    <property type="match status" value="1"/>
</dbReference>
<dbReference type="GO" id="GO:0030001">
    <property type="term" value="P:metal ion transport"/>
    <property type="evidence" value="ECO:0007669"/>
    <property type="project" value="InterPro"/>
</dbReference>
<evidence type="ECO:0000313" key="8">
    <source>
        <dbReference type="Proteomes" id="UP000286931"/>
    </source>
</evidence>
<reference evidence="7 8" key="1">
    <citation type="submission" date="2018-12" db="EMBL/GenBank/DDBJ databases">
        <title>Draft genome sequence of Embleya hyalina NBRC 13850T.</title>
        <authorList>
            <person name="Komaki H."/>
            <person name="Hosoyama A."/>
            <person name="Kimura A."/>
            <person name="Ichikawa N."/>
            <person name="Tamura T."/>
        </authorList>
    </citation>
    <scope>NUCLEOTIDE SEQUENCE [LARGE SCALE GENOMIC DNA]</scope>
    <source>
        <strain evidence="7 8">NBRC 13850</strain>
    </source>
</reference>
<dbReference type="InterPro" id="IPR047701">
    <property type="entry name" value="AztC-like"/>
</dbReference>
<dbReference type="PRINTS" id="PR00690">
    <property type="entry name" value="ADHESNFAMILY"/>
</dbReference>
<dbReference type="InterPro" id="IPR050492">
    <property type="entry name" value="Bact_metal-bind_prot9"/>
</dbReference>
<dbReference type="GO" id="GO:0046872">
    <property type="term" value="F:metal ion binding"/>
    <property type="evidence" value="ECO:0007669"/>
    <property type="project" value="UniProtKB-KW"/>
</dbReference>
<protein>
    <submittedName>
        <fullName evidence="7">ABC transporter substrate-binding protein</fullName>
    </submittedName>
</protein>
<evidence type="ECO:0000313" key="7">
    <source>
        <dbReference type="EMBL" id="GCD97700.1"/>
    </source>
</evidence>
<evidence type="ECO:0000256" key="4">
    <source>
        <dbReference type="ARBA" id="ARBA00022729"/>
    </source>
</evidence>
<keyword evidence="8" id="KW-1185">Reference proteome</keyword>
<feature type="chain" id="PRO_5038580059" evidence="6">
    <location>
        <begin position="25"/>
        <end position="314"/>
    </location>
</feature>
<comment type="similarity">
    <text evidence="5">Belongs to the bacterial solute-binding protein 9 family.</text>
</comment>